<organism evidence="1 2">
    <name type="scientific">Sistotremastrum niveocremeum HHB9708</name>
    <dbReference type="NCBI Taxonomy" id="1314777"/>
    <lineage>
        <taxon>Eukaryota</taxon>
        <taxon>Fungi</taxon>
        <taxon>Dikarya</taxon>
        <taxon>Basidiomycota</taxon>
        <taxon>Agaricomycotina</taxon>
        <taxon>Agaricomycetes</taxon>
        <taxon>Sistotremastrales</taxon>
        <taxon>Sistotremastraceae</taxon>
        <taxon>Sertulicium</taxon>
        <taxon>Sertulicium niveocremeum</taxon>
    </lineage>
</organism>
<evidence type="ECO:0000313" key="2">
    <source>
        <dbReference type="Proteomes" id="UP000076722"/>
    </source>
</evidence>
<dbReference type="InterPro" id="IPR021109">
    <property type="entry name" value="Peptidase_aspartic_dom_sf"/>
</dbReference>
<evidence type="ECO:0008006" key="3">
    <source>
        <dbReference type="Google" id="ProtNLM"/>
    </source>
</evidence>
<dbReference type="OrthoDB" id="1750432at2759"/>
<keyword evidence="2" id="KW-1185">Reference proteome</keyword>
<protein>
    <recommendedName>
        <fullName evidence="3">Peptidase A2 domain-containing protein</fullName>
    </recommendedName>
</protein>
<name>A0A164MF84_9AGAM</name>
<proteinExistence type="predicted"/>
<dbReference type="CDD" id="cd00303">
    <property type="entry name" value="retropepsin_like"/>
    <property type="match status" value="1"/>
</dbReference>
<evidence type="ECO:0000313" key="1">
    <source>
        <dbReference type="EMBL" id="KZS86655.1"/>
    </source>
</evidence>
<dbReference type="EMBL" id="KV419476">
    <property type="protein sequence ID" value="KZS86655.1"/>
    <property type="molecule type" value="Genomic_DNA"/>
</dbReference>
<dbReference type="Gene3D" id="2.40.70.10">
    <property type="entry name" value="Acid Proteases"/>
    <property type="match status" value="1"/>
</dbReference>
<dbReference type="STRING" id="1314777.A0A164MF84"/>
<dbReference type="Proteomes" id="UP000076722">
    <property type="component" value="Unassembled WGS sequence"/>
</dbReference>
<dbReference type="AlphaFoldDB" id="A0A164MF84"/>
<gene>
    <name evidence="1" type="ORF">SISNIDRAFT_447434</name>
</gene>
<reference evidence="1 2" key="1">
    <citation type="journal article" date="2016" name="Mol. Biol. Evol.">
        <title>Comparative Genomics of Early-Diverging Mushroom-Forming Fungi Provides Insights into the Origins of Lignocellulose Decay Capabilities.</title>
        <authorList>
            <person name="Nagy L.G."/>
            <person name="Riley R."/>
            <person name="Tritt A."/>
            <person name="Adam C."/>
            <person name="Daum C."/>
            <person name="Floudas D."/>
            <person name="Sun H."/>
            <person name="Yadav J.S."/>
            <person name="Pangilinan J."/>
            <person name="Larsson K.H."/>
            <person name="Matsuura K."/>
            <person name="Barry K."/>
            <person name="Labutti K."/>
            <person name="Kuo R."/>
            <person name="Ohm R.A."/>
            <person name="Bhattacharya S.S."/>
            <person name="Shirouzu T."/>
            <person name="Yoshinaga Y."/>
            <person name="Martin F.M."/>
            <person name="Grigoriev I.V."/>
            <person name="Hibbett D.S."/>
        </authorList>
    </citation>
    <scope>NUCLEOTIDE SEQUENCE [LARGE SCALE GENOMIC DNA]</scope>
    <source>
        <strain evidence="1 2">HHB9708</strain>
    </source>
</reference>
<sequence length="79" mass="8675">MTPKDADKRLPKPVIIETRIDSNPVRTLIDSGSMADFMSTTLADQLKVKRITLATPLPLQLAVKGSRSKINVVAAVRFQ</sequence>
<accession>A0A164MF84</accession>